<reference evidence="2" key="1">
    <citation type="journal article" date="2023" name="Nat. Plants">
        <title>Single-cell RNA sequencing provides a high-resolution roadmap for understanding the multicellular compartmentation of specialized metabolism.</title>
        <authorList>
            <person name="Sun S."/>
            <person name="Shen X."/>
            <person name="Li Y."/>
            <person name="Li Y."/>
            <person name="Wang S."/>
            <person name="Li R."/>
            <person name="Zhang H."/>
            <person name="Shen G."/>
            <person name="Guo B."/>
            <person name="Wei J."/>
            <person name="Xu J."/>
            <person name="St-Pierre B."/>
            <person name="Chen S."/>
            <person name="Sun C."/>
        </authorList>
    </citation>
    <scope>NUCLEOTIDE SEQUENCE [LARGE SCALE GENOMIC DNA]</scope>
</reference>
<comment type="caution">
    <text evidence="1">The sequence shown here is derived from an EMBL/GenBank/DDBJ whole genome shotgun (WGS) entry which is preliminary data.</text>
</comment>
<dbReference type="EMBL" id="CM044705">
    <property type="protein sequence ID" value="KAI5662288.1"/>
    <property type="molecule type" value="Genomic_DNA"/>
</dbReference>
<gene>
    <name evidence="1" type="ORF">M9H77_21611</name>
</gene>
<evidence type="ECO:0000313" key="1">
    <source>
        <dbReference type="EMBL" id="KAI5662288.1"/>
    </source>
</evidence>
<protein>
    <submittedName>
        <fullName evidence="1">Uncharacterized protein</fullName>
    </submittedName>
</protein>
<dbReference type="Proteomes" id="UP001060085">
    <property type="component" value="Linkage Group LG05"/>
</dbReference>
<proteinExistence type="predicted"/>
<evidence type="ECO:0000313" key="2">
    <source>
        <dbReference type="Proteomes" id="UP001060085"/>
    </source>
</evidence>
<sequence length="296" mass="32193">MKIQCNVCEVAEANVLCCADEAALCWACDEKVHAANKLASKHQRVPLSTSSSQMPKCDICQETVGYFFCLEDRALLCRKCDVAIHTANNYVSAHQRFLLTGVKVGLEPTEPGASGSSGRTQSNEKNSEPEFRSVLRSAPMPSDSQCNKILPTQVGAVGDFMATKSPLTGGAATGSIPQWQLDEFLGINDFSQNFCYPDNGSSKADCGKLGDLDSSPILRTAEEEVDGDDYLGQVADTSWAVPQIPSPPTASGLYWPKTYQNLSDSTVYVPDISSSPLQHFVHHQPQGSNLKRRRHF</sequence>
<keyword evidence="2" id="KW-1185">Reference proteome</keyword>
<name>A0ACC0AS74_CATRO</name>
<organism evidence="1 2">
    <name type="scientific">Catharanthus roseus</name>
    <name type="common">Madagascar periwinkle</name>
    <name type="synonym">Vinca rosea</name>
    <dbReference type="NCBI Taxonomy" id="4058"/>
    <lineage>
        <taxon>Eukaryota</taxon>
        <taxon>Viridiplantae</taxon>
        <taxon>Streptophyta</taxon>
        <taxon>Embryophyta</taxon>
        <taxon>Tracheophyta</taxon>
        <taxon>Spermatophyta</taxon>
        <taxon>Magnoliopsida</taxon>
        <taxon>eudicotyledons</taxon>
        <taxon>Gunneridae</taxon>
        <taxon>Pentapetalae</taxon>
        <taxon>asterids</taxon>
        <taxon>lamiids</taxon>
        <taxon>Gentianales</taxon>
        <taxon>Apocynaceae</taxon>
        <taxon>Rauvolfioideae</taxon>
        <taxon>Vinceae</taxon>
        <taxon>Catharanthinae</taxon>
        <taxon>Catharanthus</taxon>
    </lineage>
</organism>
<accession>A0ACC0AS74</accession>